<reference evidence="2" key="1">
    <citation type="journal article" date="2022" name="Mol. Ecol. Resour.">
        <title>The genomes of chicory, endive, great burdock and yacon provide insights into Asteraceae palaeo-polyploidization history and plant inulin production.</title>
        <authorList>
            <person name="Fan W."/>
            <person name="Wang S."/>
            <person name="Wang H."/>
            <person name="Wang A."/>
            <person name="Jiang F."/>
            <person name="Liu H."/>
            <person name="Zhao H."/>
            <person name="Xu D."/>
            <person name="Zhang Y."/>
        </authorList>
    </citation>
    <scope>NUCLEOTIDE SEQUENCE [LARGE SCALE GENOMIC DNA]</scope>
    <source>
        <strain evidence="2">cv. Yunnan</strain>
    </source>
</reference>
<evidence type="ECO:0000313" key="2">
    <source>
        <dbReference type="Proteomes" id="UP001056120"/>
    </source>
</evidence>
<proteinExistence type="predicted"/>
<name>A0ACB9JCM8_9ASTR</name>
<dbReference type="EMBL" id="CM042021">
    <property type="protein sequence ID" value="KAI3818040.1"/>
    <property type="molecule type" value="Genomic_DNA"/>
</dbReference>
<sequence length="364" mass="42221">MEVKAPLVVLIQKLRDTLNEESVANNKLMTRQLKWLLQSLSEEDGEFQKSRDYLFLLYEVDDEIDKFSFQVARQRKWFGFLMNQPLFFNNLNSCRVLIRKLNNFMTKIYCLPENHKAAATPISSIPSSSAVWPIPTIPSAKRGSLTRSFSTITHLHKKLTFSYSYNNDNVLPNVHDHQWSDEVSVKDYNDLCIDLKLCQALKLVLKSLATLVKLSHLNLLGNLERLPSANEFPPTVKVLTLSISQLSKDPMETLGQLPCLIVLRLLGDSFTGKRMVCRRGGFKQLEVLKMWKLTGLEEWDMEEEAMESLKELNIRHCQKLKNIPYRLLIKPRRLERIILTIMPNAFVDWIKKRISTYTTLITKH</sequence>
<protein>
    <submittedName>
        <fullName evidence="1">Uncharacterized protein</fullName>
    </submittedName>
</protein>
<keyword evidence="2" id="KW-1185">Reference proteome</keyword>
<comment type="caution">
    <text evidence="1">The sequence shown here is derived from an EMBL/GenBank/DDBJ whole genome shotgun (WGS) entry which is preliminary data.</text>
</comment>
<gene>
    <name evidence="1" type="ORF">L1987_11842</name>
</gene>
<accession>A0ACB9JCM8</accession>
<dbReference type="Proteomes" id="UP001056120">
    <property type="component" value="Linkage Group LG04"/>
</dbReference>
<organism evidence="1 2">
    <name type="scientific">Smallanthus sonchifolius</name>
    <dbReference type="NCBI Taxonomy" id="185202"/>
    <lineage>
        <taxon>Eukaryota</taxon>
        <taxon>Viridiplantae</taxon>
        <taxon>Streptophyta</taxon>
        <taxon>Embryophyta</taxon>
        <taxon>Tracheophyta</taxon>
        <taxon>Spermatophyta</taxon>
        <taxon>Magnoliopsida</taxon>
        <taxon>eudicotyledons</taxon>
        <taxon>Gunneridae</taxon>
        <taxon>Pentapetalae</taxon>
        <taxon>asterids</taxon>
        <taxon>campanulids</taxon>
        <taxon>Asterales</taxon>
        <taxon>Asteraceae</taxon>
        <taxon>Asteroideae</taxon>
        <taxon>Heliantheae alliance</taxon>
        <taxon>Millerieae</taxon>
        <taxon>Smallanthus</taxon>
    </lineage>
</organism>
<evidence type="ECO:0000313" key="1">
    <source>
        <dbReference type="EMBL" id="KAI3818040.1"/>
    </source>
</evidence>
<reference evidence="1 2" key="2">
    <citation type="journal article" date="2022" name="Mol. Ecol. Resour.">
        <title>The genomes of chicory, endive, great burdock and yacon provide insights into Asteraceae paleo-polyploidization history and plant inulin production.</title>
        <authorList>
            <person name="Fan W."/>
            <person name="Wang S."/>
            <person name="Wang H."/>
            <person name="Wang A."/>
            <person name="Jiang F."/>
            <person name="Liu H."/>
            <person name="Zhao H."/>
            <person name="Xu D."/>
            <person name="Zhang Y."/>
        </authorList>
    </citation>
    <scope>NUCLEOTIDE SEQUENCE [LARGE SCALE GENOMIC DNA]</scope>
    <source>
        <strain evidence="2">cv. Yunnan</strain>
        <tissue evidence="1">Leaves</tissue>
    </source>
</reference>